<dbReference type="KEGG" id="ppn:Palpr_1770"/>
<reference key="1">
    <citation type="submission" date="2010-11" db="EMBL/GenBank/DDBJ databases">
        <title>The complete genome of Paludibacter propionicigenes DSM 17365.</title>
        <authorList>
            <consortium name="US DOE Joint Genome Institute (JGI-PGF)"/>
            <person name="Lucas S."/>
            <person name="Copeland A."/>
            <person name="Lapidus A."/>
            <person name="Bruce D."/>
            <person name="Goodwin L."/>
            <person name="Pitluck S."/>
            <person name="Kyrpides N."/>
            <person name="Mavromatis K."/>
            <person name="Ivanova N."/>
            <person name="Munk A.C."/>
            <person name="Brettin T."/>
            <person name="Detter J.C."/>
            <person name="Han C."/>
            <person name="Tapia R."/>
            <person name="Land M."/>
            <person name="Hauser L."/>
            <person name="Markowitz V."/>
            <person name="Cheng J.-F."/>
            <person name="Hugenholtz P."/>
            <person name="Woyke T."/>
            <person name="Wu D."/>
            <person name="Gronow S."/>
            <person name="Wellnitz S."/>
            <person name="Brambilla E."/>
            <person name="Klenk H.-P."/>
            <person name="Eisen J.A."/>
        </authorList>
    </citation>
    <scope>NUCLEOTIDE SEQUENCE</scope>
    <source>
        <strain>WB4</strain>
    </source>
</reference>
<proteinExistence type="predicted"/>
<dbReference type="HOGENOM" id="CLU_917789_0_0_10"/>
<organism evidence="2 3">
    <name type="scientific">Paludibacter propionicigenes (strain DSM 17365 / JCM 13257 / WB4)</name>
    <dbReference type="NCBI Taxonomy" id="694427"/>
    <lineage>
        <taxon>Bacteria</taxon>
        <taxon>Pseudomonadati</taxon>
        <taxon>Bacteroidota</taxon>
        <taxon>Bacteroidia</taxon>
        <taxon>Bacteroidales</taxon>
        <taxon>Paludibacteraceae</taxon>
        <taxon>Paludibacter</taxon>
    </lineage>
</organism>
<feature type="chain" id="PRO_5003189436" evidence="1">
    <location>
        <begin position="20"/>
        <end position="303"/>
    </location>
</feature>
<dbReference type="AlphaFoldDB" id="E4T5B5"/>
<keyword evidence="1" id="KW-0732">Signal</keyword>
<dbReference type="RefSeq" id="WP_013445278.1">
    <property type="nucleotide sequence ID" value="NC_014734.1"/>
</dbReference>
<feature type="signal peptide" evidence="1">
    <location>
        <begin position="1"/>
        <end position="19"/>
    </location>
</feature>
<name>E4T5B5_PALPW</name>
<dbReference type="STRING" id="694427.Palpr_1770"/>
<sequence length="303" mass="33172">MKKTLLFFGMVVFSACVSAQTTIFSETFGTTKTTRGNCPTVILGTTETGKYDPLKNEQYTDHDWFPNSHVWNNGIAYSQTSAVTSSVGACDNAGTSLNIRADYPSNMIGSSGNGNLSFCANTANSFTISGINTQNYKNIVISFAILGLNNADAMQLRLQYDNGEGFTDIGQNQIGSLSTVGLNWLQVNNIILPAGSIFSLKFSTPITNPLNKNNPVEIRIDDIKITGTAITTSEDDLFLANNHKVVVSNPTITLEGFTSGDIEIYTFQGKRVFFSEFKETIQPQLSKGLYIIRIGNFRQKISW</sequence>
<evidence type="ECO:0000313" key="2">
    <source>
        <dbReference type="EMBL" id="ADQ79909.1"/>
    </source>
</evidence>
<evidence type="ECO:0000313" key="3">
    <source>
        <dbReference type="Proteomes" id="UP000008718"/>
    </source>
</evidence>
<gene>
    <name evidence="2" type="ordered locus">Palpr_1770</name>
</gene>
<keyword evidence="3" id="KW-1185">Reference proteome</keyword>
<evidence type="ECO:0000256" key="1">
    <source>
        <dbReference type="SAM" id="SignalP"/>
    </source>
</evidence>
<dbReference type="EMBL" id="CP002345">
    <property type="protein sequence ID" value="ADQ79909.1"/>
    <property type="molecule type" value="Genomic_DNA"/>
</dbReference>
<dbReference type="OrthoDB" id="1099399at2"/>
<accession>E4T5B5</accession>
<dbReference type="PROSITE" id="PS51257">
    <property type="entry name" value="PROKAR_LIPOPROTEIN"/>
    <property type="match status" value="1"/>
</dbReference>
<protein>
    <submittedName>
        <fullName evidence="2">Uncharacterized protein</fullName>
    </submittedName>
</protein>
<dbReference type="Proteomes" id="UP000008718">
    <property type="component" value="Chromosome"/>
</dbReference>
<reference evidence="2 3" key="2">
    <citation type="journal article" date="2011" name="Stand. Genomic Sci.">
        <title>Complete genome sequence of Paludibacter propionicigenes type strain (WB4).</title>
        <authorList>
            <person name="Gronow S."/>
            <person name="Munk C."/>
            <person name="Lapidus A."/>
            <person name="Nolan M."/>
            <person name="Lucas S."/>
            <person name="Hammon N."/>
            <person name="Deshpande S."/>
            <person name="Cheng J.F."/>
            <person name="Tapia R."/>
            <person name="Han C."/>
            <person name="Goodwin L."/>
            <person name="Pitluck S."/>
            <person name="Liolios K."/>
            <person name="Ivanova N."/>
            <person name="Mavromatis K."/>
            <person name="Mikhailova N."/>
            <person name="Pati A."/>
            <person name="Chen A."/>
            <person name="Palaniappan K."/>
            <person name="Land M."/>
            <person name="Hauser L."/>
            <person name="Chang Y.J."/>
            <person name="Jeffries C.D."/>
            <person name="Brambilla E."/>
            <person name="Rohde M."/>
            <person name="Goker M."/>
            <person name="Detter J.C."/>
            <person name="Woyke T."/>
            <person name="Bristow J."/>
            <person name="Eisen J.A."/>
            <person name="Markowitz V."/>
            <person name="Hugenholtz P."/>
            <person name="Kyrpides N.C."/>
            <person name="Klenk H.P."/>
        </authorList>
    </citation>
    <scope>NUCLEOTIDE SEQUENCE [LARGE SCALE GENOMIC DNA]</scope>
    <source>
        <strain evidence="3">DSM 17365 / JCM 13257 / WB4</strain>
    </source>
</reference>